<protein>
    <submittedName>
        <fullName evidence="2">Ubiquitin carboxyl-terminal hydrolase 6</fullName>
    </submittedName>
</protein>
<dbReference type="HOGENOM" id="CLU_384954_0_0_1"/>
<dbReference type="Gene3D" id="3.90.70.10">
    <property type="entry name" value="Cysteine proteinases"/>
    <property type="match status" value="2"/>
</dbReference>
<dbReference type="PANTHER" id="PTHR21646:SF46">
    <property type="entry name" value="UBIQUITIN CARBOXYL-TERMINAL HYDROLASE"/>
    <property type="match status" value="1"/>
</dbReference>
<dbReference type="InterPro" id="IPR038765">
    <property type="entry name" value="Papain-like_cys_pep_sf"/>
</dbReference>
<gene>
    <name evidence="2" type="primary">UBP6</name>
    <name evidence="2" type="ORF">NBO_66g0047</name>
</gene>
<dbReference type="InterPro" id="IPR001394">
    <property type="entry name" value="Peptidase_C19_UCH"/>
</dbReference>
<proteinExistence type="predicted"/>
<dbReference type="PROSITE" id="PS00972">
    <property type="entry name" value="USP_1"/>
    <property type="match status" value="1"/>
</dbReference>
<accession>R0ML90</accession>
<dbReference type="PROSITE" id="PS50235">
    <property type="entry name" value="USP_3"/>
    <property type="match status" value="1"/>
</dbReference>
<dbReference type="AlphaFoldDB" id="R0ML90"/>
<dbReference type="VEuPathDB" id="MicrosporidiaDB:NBO_66g0047"/>
<keyword evidence="3" id="KW-1185">Reference proteome</keyword>
<dbReference type="EMBL" id="KB908974">
    <property type="protein sequence ID" value="EOB13588.1"/>
    <property type="molecule type" value="Genomic_DNA"/>
</dbReference>
<name>R0ML90_NOSB1</name>
<dbReference type="GO" id="GO:0004843">
    <property type="term" value="F:cysteine-type deubiquitinase activity"/>
    <property type="evidence" value="ECO:0007669"/>
    <property type="project" value="InterPro"/>
</dbReference>
<feature type="domain" description="USP" evidence="1">
    <location>
        <begin position="232"/>
        <end position="753"/>
    </location>
</feature>
<evidence type="ECO:0000313" key="2">
    <source>
        <dbReference type="EMBL" id="EOB13588.1"/>
    </source>
</evidence>
<organism evidence="2 3">
    <name type="scientific">Nosema bombycis (strain CQ1 / CVCC 102059)</name>
    <name type="common">Microsporidian parasite</name>
    <name type="synonym">Pebrine of silkworm</name>
    <dbReference type="NCBI Taxonomy" id="578461"/>
    <lineage>
        <taxon>Eukaryota</taxon>
        <taxon>Fungi</taxon>
        <taxon>Fungi incertae sedis</taxon>
        <taxon>Microsporidia</taxon>
        <taxon>Nosematidae</taxon>
        <taxon>Nosema</taxon>
    </lineage>
</organism>
<dbReference type="OMA" id="GSCQLIW"/>
<evidence type="ECO:0000259" key="1">
    <source>
        <dbReference type="PROSITE" id="PS50235"/>
    </source>
</evidence>
<dbReference type="STRING" id="578461.R0ML90"/>
<reference evidence="2 3" key="1">
    <citation type="journal article" date="2013" name="BMC Genomics">
        <title>Comparative genomics of parasitic silkworm microsporidia reveal an association between genome expansion and host adaptation.</title>
        <authorList>
            <person name="Pan G."/>
            <person name="Xu J."/>
            <person name="Li T."/>
            <person name="Xia Q."/>
            <person name="Liu S.L."/>
            <person name="Zhang G."/>
            <person name="Li S."/>
            <person name="Li C."/>
            <person name="Liu H."/>
            <person name="Yang L."/>
            <person name="Liu T."/>
            <person name="Zhang X."/>
            <person name="Wu Z."/>
            <person name="Fan W."/>
            <person name="Dang X."/>
            <person name="Xiang H."/>
            <person name="Tao M."/>
            <person name="Li Y."/>
            <person name="Hu J."/>
            <person name="Li Z."/>
            <person name="Lin L."/>
            <person name="Luo J."/>
            <person name="Geng L."/>
            <person name="Wang L."/>
            <person name="Long M."/>
            <person name="Wan Y."/>
            <person name="He N."/>
            <person name="Zhang Z."/>
            <person name="Lu C."/>
            <person name="Keeling P.J."/>
            <person name="Wang J."/>
            <person name="Xiang Z."/>
            <person name="Zhou Z."/>
        </authorList>
    </citation>
    <scope>NUCLEOTIDE SEQUENCE [LARGE SCALE GENOMIC DNA]</scope>
    <source>
        <strain evidence="3">CQ1 / CVCC 102059</strain>
    </source>
</reference>
<dbReference type="PANTHER" id="PTHR21646">
    <property type="entry name" value="UBIQUITIN CARBOXYL-TERMINAL HYDROLASE"/>
    <property type="match status" value="1"/>
</dbReference>
<keyword evidence="2" id="KW-0378">Hydrolase</keyword>
<dbReference type="Pfam" id="PF00443">
    <property type="entry name" value="UCH"/>
    <property type="match status" value="1"/>
</dbReference>
<dbReference type="InterPro" id="IPR050185">
    <property type="entry name" value="Ub_carboxyl-term_hydrolase"/>
</dbReference>
<dbReference type="SUPFAM" id="SSF54001">
    <property type="entry name" value="Cysteine proteinases"/>
    <property type="match status" value="1"/>
</dbReference>
<dbReference type="InterPro" id="IPR018200">
    <property type="entry name" value="USP_CS"/>
</dbReference>
<dbReference type="GO" id="GO:0016579">
    <property type="term" value="P:protein deubiquitination"/>
    <property type="evidence" value="ECO:0007669"/>
    <property type="project" value="InterPro"/>
</dbReference>
<dbReference type="OrthoDB" id="2195025at2759"/>
<dbReference type="InterPro" id="IPR028889">
    <property type="entry name" value="USP"/>
</dbReference>
<sequence length="754" mass="87692">MAYDKMTVDIITPSKTVSDKTKRDDTLGEINNQFINLKEANKIVFTNENSESTPLVDSANESSYDKNLLGNLNPVSTPLVDMENNSQPYNDRISDNNNLVLLTQSDIEYPLSTILSPHVFVFIDDSVKLTKKTRLEKRLNQIRLGDRKYNARKVYHDNNSTAFDLLRSIIGFNLDLGLFMKKFRISQISGFVVHPLTIMGDLVLRENHLILNRRRNGNPGFDESLRRKTRVFGLDNLGNTCFMNSALQCILACREFTDHLLLPNQTLFDIDRMPLTKAIHQLASYGEGRVETVAPIGIKQKLGDKKSFYLESKEQDAVEFINDFFDIIHEEIIQGTDKRYRDFYSSQESIELVESHGPEIDYREWLDKNRSVVTDLFFSKMKSSIVCSNCKSSRYIFEPNLIHSIPVPIDGFYFEDIVLFYDSPQKVPLKIFAKGESTVGELREELYSEYDFQYDILFVITQSKGKMVSIPDSTVLSDISTTLYCYEYRKEFYSQYYWASIITWSIWGYYYFDFNFLVRLKELSDQNLYDILKSRLTPFLDHSTAFILYENIEKLFMLSCEPNTSNTSNNQEENCVIDRPFIRMTISNHNYKKLFGVGFSPLKSLIQLLAKPITLSDCINLFLEKEFIFGREKKLCEACNNFSIFYKKLDFEEFPKYLIIQLKRFKFNGKSFEKLETFIDFPIDTISIQGVRYNIIGISNHISPTSFKNIGSDGHYTAYVKKEAWYHCNDQKIEKVTESINKKSAYIFFLEKCT</sequence>
<dbReference type="Proteomes" id="UP000016927">
    <property type="component" value="Unassembled WGS sequence"/>
</dbReference>
<evidence type="ECO:0000313" key="3">
    <source>
        <dbReference type="Proteomes" id="UP000016927"/>
    </source>
</evidence>